<evidence type="ECO:0000313" key="3">
    <source>
        <dbReference type="Proteomes" id="UP000254304"/>
    </source>
</evidence>
<keyword evidence="2" id="KW-0808">Transferase</keyword>
<name>A0A377NE04_9GAMM</name>
<keyword evidence="1" id="KW-0472">Membrane</keyword>
<feature type="transmembrane region" description="Helical" evidence="1">
    <location>
        <begin position="169"/>
        <end position="192"/>
    </location>
</feature>
<organism evidence="2 3">
    <name type="scientific">Ewingella americana</name>
    <dbReference type="NCBI Taxonomy" id="41202"/>
    <lineage>
        <taxon>Bacteria</taxon>
        <taxon>Pseudomonadati</taxon>
        <taxon>Pseudomonadota</taxon>
        <taxon>Gammaproteobacteria</taxon>
        <taxon>Enterobacterales</taxon>
        <taxon>Yersiniaceae</taxon>
        <taxon>Ewingella</taxon>
    </lineage>
</organism>
<keyword evidence="1" id="KW-0812">Transmembrane</keyword>
<dbReference type="EC" id="2.7.8.33" evidence="2"/>
<reference evidence="2 3" key="1">
    <citation type="submission" date="2018-06" db="EMBL/GenBank/DDBJ databases">
        <authorList>
            <consortium name="Pathogen Informatics"/>
            <person name="Doyle S."/>
        </authorList>
    </citation>
    <scope>NUCLEOTIDE SEQUENCE [LARGE SCALE GENOMIC DNA]</scope>
    <source>
        <strain evidence="2 3">NCTC12157</strain>
    </source>
</reference>
<protein>
    <submittedName>
        <fullName evidence="2">Undecaprenyl-phosphate alpha-N-acetylglucosaminyl 1-phosphate transferase</fullName>
        <ecNumber evidence="2">2.7.8.33</ecNumber>
    </submittedName>
</protein>
<keyword evidence="1" id="KW-1133">Transmembrane helix</keyword>
<dbReference type="EMBL" id="UGGO01000001">
    <property type="protein sequence ID" value="STQ45014.1"/>
    <property type="molecule type" value="Genomic_DNA"/>
</dbReference>
<dbReference type="GO" id="GO:0036380">
    <property type="term" value="F:UDP-N-acetylglucosamine-undecaprenyl-phosphate N-acetylglucosaminephosphotransferase activity"/>
    <property type="evidence" value="ECO:0007669"/>
    <property type="project" value="UniProtKB-EC"/>
</dbReference>
<feature type="transmembrane region" description="Helical" evidence="1">
    <location>
        <begin position="93"/>
        <end position="115"/>
    </location>
</feature>
<gene>
    <name evidence="2" type="primary">wecA_1</name>
    <name evidence="2" type="ORF">NCTC12157_02739</name>
</gene>
<feature type="transmembrane region" description="Helical" evidence="1">
    <location>
        <begin position="36"/>
        <end position="55"/>
    </location>
</feature>
<accession>A0A377NE04</accession>
<sequence>MRLIWLTALMGYLAHYRVLVLPPLVSYFICHGRLELAQWCICLMIACIPYILLILECLGGVNLKYSWGDAGSTLIGFNYDLVLVVATQGADSVIHPVTALWLISVPLMDMVRVMISRMRRGDSPFKPDREHLHHILLNYGFKHSTALMIVLAISISFSGVGIIANQLNVSQFGVLALFVVCFLIFVSCINTLSKKSN</sequence>
<dbReference type="AlphaFoldDB" id="A0A377NE04"/>
<proteinExistence type="predicted"/>
<evidence type="ECO:0000313" key="2">
    <source>
        <dbReference type="EMBL" id="STQ45014.1"/>
    </source>
</evidence>
<dbReference type="Proteomes" id="UP000254304">
    <property type="component" value="Unassembled WGS sequence"/>
</dbReference>
<evidence type="ECO:0000256" key="1">
    <source>
        <dbReference type="SAM" id="Phobius"/>
    </source>
</evidence>
<feature type="transmembrane region" description="Helical" evidence="1">
    <location>
        <begin position="136"/>
        <end position="163"/>
    </location>
</feature>